<accession>A0A3N4LZF4</accession>
<gene>
    <name evidence="1" type="ORF">L211DRAFT_363427</name>
</gene>
<proteinExistence type="predicted"/>
<protein>
    <submittedName>
        <fullName evidence="1">Uncharacterized protein</fullName>
    </submittedName>
</protein>
<reference evidence="1 2" key="1">
    <citation type="journal article" date="2018" name="Nat. Ecol. Evol.">
        <title>Pezizomycetes genomes reveal the molecular basis of ectomycorrhizal truffle lifestyle.</title>
        <authorList>
            <person name="Murat C."/>
            <person name="Payen T."/>
            <person name="Noel B."/>
            <person name="Kuo A."/>
            <person name="Morin E."/>
            <person name="Chen J."/>
            <person name="Kohler A."/>
            <person name="Krizsan K."/>
            <person name="Balestrini R."/>
            <person name="Da Silva C."/>
            <person name="Montanini B."/>
            <person name="Hainaut M."/>
            <person name="Levati E."/>
            <person name="Barry K.W."/>
            <person name="Belfiori B."/>
            <person name="Cichocki N."/>
            <person name="Clum A."/>
            <person name="Dockter R.B."/>
            <person name="Fauchery L."/>
            <person name="Guy J."/>
            <person name="Iotti M."/>
            <person name="Le Tacon F."/>
            <person name="Lindquist E.A."/>
            <person name="Lipzen A."/>
            <person name="Malagnac F."/>
            <person name="Mello A."/>
            <person name="Molinier V."/>
            <person name="Miyauchi S."/>
            <person name="Poulain J."/>
            <person name="Riccioni C."/>
            <person name="Rubini A."/>
            <person name="Sitrit Y."/>
            <person name="Splivallo R."/>
            <person name="Traeger S."/>
            <person name="Wang M."/>
            <person name="Zifcakova L."/>
            <person name="Wipf D."/>
            <person name="Zambonelli A."/>
            <person name="Paolocci F."/>
            <person name="Nowrousian M."/>
            <person name="Ottonello S."/>
            <person name="Baldrian P."/>
            <person name="Spatafora J.W."/>
            <person name="Henrissat B."/>
            <person name="Nagy L.G."/>
            <person name="Aury J.M."/>
            <person name="Wincker P."/>
            <person name="Grigoriev I.V."/>
            <person name="Bonfante P."/>
            <person name="Martin F.M."/>
        </authorList>
    </citation>
    <scope>NUCLEOTIDE SEQUENCE [LARGE SCALE GENOMIC DNA]</scope>
    <source>
        <strain evidence="1 2">ATCC MYA-4762</strain>
    </source>
</reference>
<dbReference type="EMBL" id="ML121529">
    <property type="protein sequence ID" value="RPB28180.1"/>
    <property type="molecule type" value="Genomic_DNA"/>
</dbReference>
<sequence length="63" mass="7257">METSKNPWLTLTPLSCKSGPTRLQVGNLSLIPTETRQYRYILIPAKTVPMYVCMRSHVCRYVL</sequence>
<keyword evidence="2" id="KW-1185">Reference proteome</keyword>
<evidence type="ECO:0000313" key="2">
    <source>
        <dbReference type="Proteomes" id="UP000267821"/>
    </source>
</evidence>
<dbReference type="InParanoid" id="A0A3N4LZF4"/>
<dbReference type="AlphaFoldDB" id="A0A3N4LZF4"/>
<evidence type="ECO:0000313" key="1">
    <source>
        <dbReference type="EMBL" id="RPB28180.1"/>
    </source>
</evidence>
<organism evidence="1 2">
    <name type="scientific">Terfezia boudieri ATCC MYA-4762</name>
    <dbReference type="NCBI Taxonomy" id="1051890"/>
    <lineage>
        <taxon>Eukaryota</taxon>
        <taxon>Fungi</taxon>
        <taxon>Dikarya</taxon>
        <taxon>Ascomycota</taxon>
        <taxon>Pezizomycotina</taxon>
        <taxon>Pezizomycetes</taxon>
        <taxon>Pezizales</taxon>
        <taxon>Pezizaceae</taxon>
        <taxon>Terfezia</taxon>
    </lineage>
</organism>
<name>A0A3N4LZF4_9PEZI</name>
<dbReference type="Proteomes" id="UP000267821">
    <property type="component" value="Unassembled WGS sequence"/>
</dbReference>